<dbReference type="RefSeq" id="WP_145241322.1">
    <property type="nucleotide sequence ID" value="NZ_CP036273.1"/>
</dbReference>
<evidence type="ECO:0000313" key="7">
    <source>
        <dbReference type="EMBL" id="QDU21973.1"/>
    </source>
</evidence>
<dbReference type="Pfam" id="PF03705">
    <property type="entry name" value="CheR_N"/>
    <property type="match status" value="1"/>
</dbReference>
<evidence type="ECO:0000259" key="6">
    <source>
        <dbReference type="PROSITE" id="PS50123"/>
    </source>
</evidence>
<dbReference type="Gene3D" id="3.40.50.150">
    <property type="entry name" value="Vaccinia Virus protein VP39"/>
    <property type="match status" value="1"/>
</dbReference>
<dbReference type="SUPFAM" id="SSF47757">
    <property type="entry name" value="Chemotaxis receptor methyltransferase CheR, N-terminal domain"/>
    <property type="match status" value="1"/>
</dbReference>
<evidence type="ECO:0000256" key="1">
    <source>
        <dbReference type="ARBA" id="ARBA00001541"/>
    </source>
</evidence>
<dbReference type="InterPro" id="IPR050903">
    <property type="entry name" value="Bact_Chemotaxis_MeTrfase"/>
</dbReference>
<dbReference type="InterPro" id="IPR022641">
    <property type="entry name" value="CheR_N"/>
</dbReference>
<dbReference type="GO" id="GO:0032259">
    <property type="term" value="P:methylation"/>
    <property type="evidence" value="ECO:0007669"/>
    <property type="project" value="UniProtKB-KW"/>
</dbReference>
<evidence type="ECO:0000313" key="8">
    <source>
        <dbReference type="Proteomes" id="UP000319576"/>
    </source>
</evidence>
<reference evidence="7 8" key="1">
    <citation type="submission" date="2019-02" db="EMBL/GenBank/DDBJ databases">
        <title>Deep-cultivation of Planctomycetes and their phenomic and genomic characterization uncovers novel biology.</title>
        <authorList>
            <person name="Wiegand S."/>
            <person name="Jogler M."/>
            <person name="Boedeker C."/>
            <person name="Pinto D."/>
            <person name="Vollmers J."/>
            <person name="Rivas-Marin E."/>
            <person name="Kohn T."/>
            <person name="Peeters S.H."/>
            <person name="Heuer A."/>
            <person name="Rast P."/>
            <person name="Oberbeckmann S."/>
            <person name="Bunk B."/>
            <person name="Jeske O."/>
            <person name="Meyerdierks A."/>
            <person name="Storesund J.E."/>
            <person name="Kallscheuer N."/>
            <person name="Luecker S."/>
            <person name="Lage O.M."/>
            <person name="Pohl T."/>
            <person name="Merkel B.J."/>
            <person name="Hornburger P."/>
            <person name="Mueller R.-W."/>
            <person name="Bruemmer F."/>
            <person name="Labrenz M."/>
            <person name="Spormann A.M."/>
            <person name="Op den Camp H."/>
            <person name="Overmann J."/>
            <person name="Amann R."/>
            <person name="Jetten M.S.M."/>
            <person name="Mascher T."/>
            <person name="Medema M.H."/>
            <person name="Devos D.P."/>
            <person name="Kaster A.-K."/>
            <person name="Ovreas L."/>
            <person name="Rohde M."/>
            <person name="Galperin M.Y."/>
            <person name="Jogler C."/>
        </authorList>
    </citation>
    <scope>NUCLEOTIDE SEQUENCE [LARGE SCALE GENOMIC DNA]</scope>
    <source>
        <strain evidence="7 8">ETA_A1</strain>
    </source>
</reference>
<dbReference type="KEGG" id="uli:ETAA1_39480"/>
<dbReference type="PROSITE" id="PS50123">
    <property type="entry name" value="CHER"/>
    <property type="match status" value="1"/>
</dbReference>
<dbReference type="Pfam" id="PF01739">
    <property type="entry name" value="CheR"/>
    <property type="match status" value="1"/>
</dbReference>
<gene>
    <name evidence="7" type="primary">cheR2</name>
    <name evidence="7" type="ORF">ETAA1_39480</name>
</gene>
<evidence type="ECO:0000256" key="2">
    <source>
        <dbReference type="ARBA" id="ARBA00012534"/>
    </source>
</evidence>
<dbReference type="AlphaFoldDB" id="A0A517XWU3"/>
<evidence type="ECO:0000256" key="4">
    <source>
        <dbReference type="ARBA" id="ARBA00022679"/>
    </source>
</evidence>
<dbReference type="EC" id="2.1.1.80" evidence="2"/>
<feature type="domain" description="CheR-type methyltransferase" evidence="6">
    <location>
        <begin position="1"/>
        <end position="271"/>
    </location>
</feature>
<evidence type="ECO:0000256" key="3">
    <source>
        <dbReference type="ARBA" id="ARBA00022603"/>
    </source>
</evidence>
<keyword evidence="8" id="KW-1185">Reference proteome</keyword>
<comment type="catalytic activity">
    <reaction evidence="1">
        <text>L-glutamyl-[protein] + S-adenosyl-L-methionine = [protein]-L-glutamate 5-O-methyl ester + S-adenosyl-L-homocysteine</text>
        <dbReference type="Rhea" id="RHEA:24452"/>
        <dbReference type="Rhea" id="RHEA-COMP:10208"/>
        <dbReference type="Rhea" id="RHEA-COMP:10311"/>
        <dbReference type="ChEBI" id="CHEBI:29973"/>
        <dbReference type="ChEBI" id="CHEBI:57856"/>
        <dbReference type="ChEBI" id="CHEBI:59789"/>
        <dbReference type="ChEBI" id="CHEBI:82795"/>
        <dbReference type="EC" id="2.1.1.80"/>
    </reaction>
</comment>
<keyword evidence="5" id="KW-0949">S-adenosyl-L-methionine</keyword>
<dbReference type="InterPro" id="IPR022642">
    <property type="entry name" value="CheR_C"/>
</dbReference>
<dbReference type="InterPro" id="IPR000780">
    <property type="entry name" value="CheR_MeTrfase"/>
</dbReference>
<dbReference type="InterPro" id="IPR036804">
    <property type="entry name" value="CheR_N_sf"/>
</dbReference>
<evidence type="ECO:0000256" key="5">
    <source>
        <dbReference type="ARBA" id="ARBA00022691"/>
    </source>
</evidence>
<proteinExistence type="predicted"/>
<sequence>MTAQDFEYVCRFVRDRSAIVLDAGKEYLVESRLSPLAAQLRLGSVGDLIGQLRTGRDAGLGTRVIEAMVTNETLFFRDVQPFDTLRRVVLPELIRRREAERRLSVWCAACSTGQEPYSLAMLIREYFPALVTWHVNILATDLSAEVLARARDGRYSQLEVNRGLPAAFLLKYFRQQGGVWELADDMRRMVEFRELNLVREWPSLPRFDLVFLRNVMIYFDVGTKKAILDRVARVLRPDGYLLLGAAESTINLADSFRRAEELKGGFYQSVG</sequence>
<dbReference type="InterPro" id="IPR029063">
    <property type="entry name" value="SAM-dependent_MTases_sf"/>
</dbReference>
<name>A0A517XWU3_9BACT</name>
<accession>A0A517XWU3</accession>
<dbReference type="PANTHER" id="PTHR24422">
    <property type="entry name" value="CHEMOTAXIS PROTEIN METHYLTRANSFERASE"/>
    <property type="match status" value="1"/>
</dbReference>
<dbReference type="EMBL" id="CP036273">
    <property type="protein sequence ID" value="QDU21973.1"/>
    <property type="molecule type" value="Genomic_DNA"/>
</dbReference>
<dbReference type="PRINTS" id="PR00996">
    <property type="entry name" value="CHERMTFRASE"/>
</dbReference>
<dbReference type="Gene3D" id="1.10.155.10">
    <property type="entry name" value="Chemotaxis receptor methyltransferase CheR, N-terminal domain"/>
    <property type="match status" value="1"/>
</dbReference>
<dbReference type="SUPFAM" id="SSF53335">
    <property type="entry name" value="S-adenosyl-L-methionine-dependent methyltransferases"/>
    <property type="match status" value="1"/>
</dbReference>
<dbReference type="SMART" id="SM00138">
    <property type="entry name" value="MeTrc"/>
    <property type="match status" value="1"/>
</dbReference>
<keyword evidence="3 7" id="KW-0489">Methyltransferase</keyword>
<dbReference type="PANTHER" id="PTHR24422:SF21">
    <property type="entry name" value="CHEMOTAXIS PROTEIN METHYLTRANSFERASE 1"/>
    <property type="match status" value="1"/>
</dbReference>
<dbReference type="OrthoDB" id="288469at2"/>
<keyword evidence="4 7" id="KW-0808">Transferase</keyword>
<dbReference type="Proteomes" id="UP000319576">
    <property type="component" value="Chromosome"/>
</dbReference>
<dbReference type="CDD" id="cd02440">
    <property type="entry name" value="AdoMet_MTases"/>
    <property type="match status" value="1"/>
</dbReference>
<dbReference type="GO" id="GO:0008983">
    <property type="term" value="F:protein-glutamate O-methyltransferase activity"/>
    <property type="evidence" value="ECO:0007669"/>
    <property type="project" value="UniProtKB-EC"/>
</dbReference>
<protein>
    <recommendedName>
        <fullName evidence="2">protein-glutamate O-methyltransferase</fullName>
        <ecNumber evidence="2">2.1.1.80</ecNumber>
    </recommendedName>
</protein>
<organism evidence="7 8">
    <name type="scientific">Urbifossiella limnaea</name>
    <dbReference type="NCBI Taxonomy" id="2528023"/>
    <lineage>
        <taxon>Bacteria</taxon>
        <taxon>Pseudomonadati</taxon>
        <taxon>Planctomycetota</taxon>
        <taxon>Planctomycetia</taxon>
        <taxon>Gemmatales</taxon>
        <taxon>Gemmataceae</taxon>
        <taxon>Urbifossiella</taxon>
    </lineage>
</organism>